<accession>A0A7J8IM72</accession>
<evidence type="ECO:0000313" key="1">
    <source>
        <dbReference type="EMBL" id="KAF6485391.1"/>
    </source>
</evidence>
<dbReference type="AlphaFoldDB" id="A0A7J8IM72"/>
<dbReference type="EMBL" id="JACASE010000003">
    <property type="protein sequence ID" value="KAF6485391.1"/>
    <property type="molecule type" value="Genomic_DNA"/>
</dbReference>
<proteinExistence type="predicted"/>
<comment type="caution">
    <text evidence="1">The sequence shown here is derived from an EMBL/GenBank/DDBJ whole genome shotgun (WGS) entry which is preliminary data.</text>
</comment>
<organism evidence="1 2">
    <name type="scientific">Rousettus aegyptiacus</name>
    <name type="common">Egyptian fruit bat</name>
    <name type="synonym">Pteropus aegyptiacus</name>
    <dbReference type="NCBI Taxonomy" id="9407"/>
    <lineage>
        <taxon>Eukaryota</taxon>
        <taxon>Metazoa</taxon>
        <taxon>Chordata</taxon>
        <taxon>Craniata</taxon>
        <taxon>Vertebrata</taxon>
        <taxon>Euteleostomi</taxon>
        <taxon>Mammalia</taxon>
        <taxon>Eutheria</taxon>
        <taxon>Laurasiatheria</taxon>
        <taxon>Chiroptera</taxon>
        <taxon>Yinpterochiroptera</taxon>
        <taxon>Pteropodoidea</taxon>
        <taxon>Pteropodidae</taxon>
        <taxon>Rousettinae</taxon>
        <taxon>Rousettus</taxon>
    </lineage>
</organism>
<gene>
    <name evidence="1" type="ORF">HJG63_010608</name>
</gene>
<evidence type="ECO:0000313" key="2">
    <source>
        <dbReference type="Proteomes" id="UP000593571"/>
    </source>
</evidence>
<sequence length="142" mass="15972">MFLSQSLVLPWSHSGSALLLPRGGEWGLEREGQWCLQSLLPQQEFGLAPEEGLPVSRGSTQEAGPSAVCIAESPSCTPQHFLMATCLSLRPQDETLRFLLDFMLSLDFRISPDLKICFLFALHRTRFIYTFITMFVAVKMEC</sequence>
<reference evidence="1 2" key="1">
    <citation type="journal article" date="2020" name="Nature">
        <title>Six reference-quality genomes reveal evolution of bat adaptations.</title>
        <authorList>
            <person name="Jebb D."/>
            <person name="Huang Z."/>
            <person name="Pippel M."/>
            <person name="Hughes G.M."/>
            <person name="Lavrichenko K."/>
            <person name="Devanna P."/>
            <person name="Winkler S."/>
            <person name="Jermiin L.S."/>
            <person name="Skirmuntt E.C."/>
            <person name="Katzourakis A."/>
            <person name="Burkitt-Gray L."/>
            <person name="Ray D.A."/>
            <person name="Sullivan K.A.M."/>
            <person name="Roscito J.G."/>
            <person name="Kirilenko B.M."/>
            <person name="Davalos L.M."/>
            <person name="Corthals A.P."/>
            <person name="Power M.L."/>
            <person name="Jones G."/>
            <person name="Ransome R.D."/>
            <person name="Dechmann D.K.N."/>
            <person name="Locatelli A.G."/>
            <person name="Puechmaille S.J."/>
            <person name="Fedrigo O."/>
            <person name="Jarvis E.D."/>
            <person name="Hiller M."/>
            <person name="Vernes S.C."/>
            <person name="Myers E.W."/>
            <person name="Teeling E.C."/>
        </authorList>
    </citation>
    <scope>NUCLEOTIDE SEQUENCE [LARGE SCALE GENOMIC DNA]</scope>
    <source>
        <strain evidence="1">MRouAeg1</strain>
        <tissue evidence="1">Muscle</tissue>
    </source>
</reference>
<dbReference type="Proteomes" id="UP000593571">
    <property type="component" value="Unassembled WGS sequence"/>
</dbReference>
<name>A0A7J8IM72_ROUAE</name>
<keyword evidence="2" id="KW-1185">Reference proteome</keyword>
<protein>
    <submittedName>
        <fullName evidence="1">Uncharacterized protein</fullName>
    </submittedName>
</protein>